<feature type="transmembrane region" description="Helical" evidence="9">
    <location>
        <begin position="386"/>
        <end position="405"/>
    </location>
</feature>
<dbReference type="PANTHER" id="PTHR32063">
    <property type="match status" value="1"/>
</dbReference>
<dbReference type="NCBIfam" id="TIGR00914">
    <property type="entry name" value="2A0601"/>
    <property type="match status" value="1"/>
</dbReference>
<dbReference type="Pfam" id="PF00873">
    <property type="entry name" value="ACR_tran"/>
    <property type="match status" value="1"/>
</dbReference>
<dbReference type="PRINTS" id="PR00702">
    <property type="entry name" value="ACRIFLAVINRP"/>
</dbReference>
<feature type="transmembrane region" description="Helical" evidence="9">
    <location>
        <begin position="337"/>
        <end position="353"/>
    </location>
</feature>
<dbReference type="Gene3D" id="3.30.2090.10">
    <property type="entry name" value="Multidrug efflux transporter AcrB TolC docking domain, DN and DC subdomains"/>
    <property type="match status" value="2"/>
</dbReference>
<dbReference type="GO" id="GO:0005886">
    <property type="term" value="C:plasma membrane"/>
    <property type="evidence" value="ECO:0007669"/>
    <property type="project" value="UniProtKB-SubCell"/>
</dbReference>
<dbReference type="GO" id="GO:0008324">
    <property type="term" value="F:monoatomic cation transmembrane transporter activity"/>
    <property type="evidence" value="ECO:0007669"/>
    <property type="project" value="InterPro"/>
</dbReference>
<organism evidence="10 11">
    <name type="scientific">Sorangium cellulosum</name>
    <name type="common">Polyangium cellulosum</name>
    <dbReference type="NCBI Taxonomy" id="56"/>
    <lineage>
        <taxon>Bacteria</taxon>
        <taxon>Pseudomonadati</taxon>
        <taxon>Myxococcota</taxon>
        <taxon>Polyangia</taxon>
        <taxon>Polyangiales</taxon>
        <taxon>Polyangiaceae</taxon>
        <taxon>Sorangium</taxon>
    </lineage>
</organism>
<keyword evidence="5 9" id="KW-0812">Transmembrane</keyword>
<keyword evidence="4" id="KW-1003">Cell membrane</keyword>
<dbReference type="GO" id="GO:0042910">
    <property type="term" value="F:xenobiotic transmembrane transporter activity"/>
    <property type="evidence" value="ECO:0007669"/>
    <property type="project" value="TreeGrafter"/>
</dbReference>
<dbReference type="SUPFAM" id="SSF82714">
    <property type="entry name" value="Multidrug efflux transporter AcrB TolC docking domain, DN and DC subdomains"/>
    <property type="match status" value="2"/>
</dbReference>
<dbReference type="InterPro" id="IPR004763">
    <property type="entry name" value="CusA-like"/>
</dbReference>
<dbReference type="AlphaFoldDB" id="A0A2L0EVT7"/>
<feature type="transmembrane region" description="Helical" evidence="9">
    <location>
        <begin position="956"/>
        <end position="976"/>
    </location>
</feature>
<evidence type="ECO:0000256" key="4">
    <source>
        <dbReference type="ARBA" id="ARBA00022475"/>
    </source>
</evidence>
<proteinExistence type="inferred from homology"/>
<dbReference type="InterPro" id="IPR001036">
    <property type="entry name" value="Acrflvin-R"/>
</dbReference>
<name>A0A2L0EVT7_SORCE</name>
<keyword evidence="3" id="KW-0813">Transport</keyword>
<keyword evidence="6 9" id="KW-1133">Transmembrane helix</keyword>
<evidence type="ECO:0000313" key="11">
    <source>
        <dbReference type="Proteomes" id="UP000238348"/>
    </source>
</evidence>
<evidence type="ECO:0000256" key="3">
    <source>
        <dbReference type="ARBA" id="ARBA00022448"/>
    </source>
</evidence>
<feature type="transmembrane region" description="Helical" evidence="9">
    <location>
        <begin position="522"/>
        <end position="544"/>
    </location>
</feature>
<accession>A0A2L0EVT7</accession>
<sequence>MLDALITWSLRHRLVVILAAIGLALAGALAFRRLPIDAFPDTTPVQVQINTVAPALSPVEIERQISAPVEQAISGLPGLEEVRSLSRFGLSQVTVRFEDGTDIYLARQVVLERVQAVALPPGIERPRLGPVATGLGEVLHYVVTSKDRPLSELRAIHDWVVAPQLRSVRGVAEVNAWGGDERQIQVLADPAELTARGLSLGDLGEALERNNANVGGGTLDQAGESILIQGIGIATRARDIEDIVVAAKGGAPIRVRDVARVVEGREIRRGAVTADGRGEVVLGLGFMLMGENSHDVTTRLKARLEEVKKSLPPGVDVAVVYDRTELIDRVLGTVQRNLIEGALLVVAVLFAFLGNLRAGLIVASAIPLSMLFAGSLMLRAGVAGSLMSLGAIDFGLVVDSSVIMVENSVRRLSEDQGQRSAAEVVRDASLEVRRPTMFGELIIMIVYLPILALEGAEGKLFRPMAITVIFALAGSMLLSLTLMPALASLLLPRRARERENVVVRLLKRAYLPLLRGALRRRALVLGGAALLLGGAAFLSTRLGAEFVPRLMEGTIVANTVRLSGVSVGESVRYGTHIEQVLLERFPDEIARVWTRTGTAEVATDPMGLELSDVFVTLTPRERWKRGATQDELVQAMEAELAGLPGMRVIYTQPIEMRLNEMVAGIRADLGVKLFGDDLDTLKQKAREIEAALKKIPGAADVVTEQVTGQPVLEVEVDRDAIARHGIAAADVLDVVAALGGREVGYIQEGERRFPVALRIDDRYREDPAAIGRILVAAAGGERIPLGRLAKIRMTEGPATIQREWAKRRIVVQANVRGRDVGSFVEEARARLGREVDLPAGYYVRFGGQFEHLERAAARLGVVVPVALGLILTLLYFTYGRLLDAVRVFTGVPFAAIGGVAALWLRGLPFSISAGVGFVALSGVAVLGDMVLVSTLRQLVSSGVPVRRAIELAAERRLRPVLMTALVAALGFVPMAMSTGVGAEVQRPLATVVIGGVVSSTLLTLFVLPVLYSMTGDSRGEQAAAAPSAAAPEAAGGPPRAAEALVPAAEHGSGAARLAEKLRELGVDPDTLK</sequence>
<keyword evidence="7 9" id="KW-0472">Membrane</keyword>
<evidence type="ECO:0000256" key="9">
    <source>
        <dbReference type="SAM" id="Phobius"/>
    </source>
</evidence>
<evidence type="ECO:0000256" key="1">
    <source>
        <dbReference type="ARBA" id="ARBA00004651"/>
    </source>
</evidence>
<evidence type="ECO:0000256" key="5">
    <source>
        <dbReference type="ARBA" id="ARBA00022692"/>
    </source>
</evidence>
<reference evidence="10 11" key="1">
    <citation type="submission" date="2015-09" db="EMBL/GenBank/DDBJ databases">
        <title>Sorangium comparison.</title>
        <authorList>
            <person name="Zaburannyi N."/>
            <person name="Bunk B."/>
            <person name="Overmann J."/>
            <person name="Mueller R."/>
        </authorList>
    </citation>
    <scope>NUCLEOTIDE SEQUENCE [LARGE SCALE GENOMIC DNA]</scope>
    <source>
        <strain evidence="10 11">So ce26</strain>
    </source>
</reference>
<evidence type="ECO:0000256" key="6">
    <source>
        <dbReference type="ARBA" id="ARBA00022989"/>
    </source>
</evidence>
<dbReference type="RefSeq" id="WP_104982096.1">
    <property type="nucleotide sequence ID" value="NZ_CP012673.1"/>
</dbReference>
<comment type="subcellular location">
    <subcellularLocation>
        <location evidence="1">Cell membrane</location>
        <topology evidence="1">Multi-pass membrane protein</topology>
    </subcellularLocation>
</comment>
<dbReference type="Gene3D" id="3.30.70.1320">
    <property type="entry name" value="Multidrug efflux transporter AcrB pore domain like"/>
    <property type="match status" value="1"/>
</dbReference>
<comment type="similarity">
    <text evidence="2">Belongs to the resistance-nodulation-cell division (RND) (TC 2.A.6) family.</text>
</comment>
<evidence type="ECO:0000256" key="7">
    <source>
        <dbReference type="ARBA" id="ARBA00023136"/>
    </source>
</evidence>
<dbReference type="Gene3D" id="3.30.70.1440">
    <property type="entry name" value="Multidrug efflux transporter AcrB pore domain"/>
    <property type="match status" value="1"/>
</dbReference>
<feature type="region of interest" description="Disordered" evidence="8">
    <location>
        <begin position="1022"/>
        <end position="1041"/>
    </location>
</feature>
<feature type="transmembrane region" description="Helical" evidence="9">
    <location>
        <begin position="910"/>
        <end position="935"/>
    </location>
</feature>
<dbReference type="Gene3D" id="3.30.70.1430">
    <property type="entry name" value="Multidrug efflux transporter AcrB pore domain"/>
    <property type="match status" value="2"/>
</dbReference>
<dbReference type="EMBL" id="CP012673">
    <property type="protein sequence ID" value="AUX43417.1"/>
    <property type="molecule type" value="Genomic_DNA"/>
</dbReference>
<dbReference type="InterPro" id="IPR027463">
    <property type="entry name" value="AcrB_DN_DC_subdom"/>
</dbReference>
<feature type="transmembrane region" description="Helical" evidence="9">
    <location>
        <begin position="988"/>
        <end position="1011"/>
    </location>
</feature>
<dbReference type="Proteomes" id="UP000238348">
    <property type="component" value="Chromosome"/>
</dbReference>
<evidence type="ECO:0000256" key="2">
    <source>
        <dbReference type="ARBA" id="ARBA00010942"/>
    </source>
</evidence>
<dbReference type="OrthoDB" id="9798415at2"/>
<feature type="transmembrane region" description="Helical" evidence="9">
    <location>
        <begin position="859"/>
        <end position="878"/>
    </location>
</feature>
<feature type="transmembrane region" description="Helical" evidence="9">
    <location>
        <begin position="465"/>
        <end position="491"/>
    </location>
</feature>
<evidence type="ECO:0000256" key="8">
    <source>
        <dbReference type="SAM" id="MobiDB-lite"/>
    </source>
</evidence>
<feature type="transmembrane region" description="Helical" evidence="9">
    <location>
        <begin position="436"/>
        <end position="453"/>
    </location>
</feature>
<feature type="transmembrane region" description="Helical" evidence="9">
    <location>
        <begin position="885"/>
        <end position="904"/>
    </location>
</feature>
<dbReference type="SUPFAM" id="SSF82866">
    <property type="entry name" value="Multidrug efflux transporter AcrB transmembrane domain"/>
    <property type="match status" value="2"/>
</dbReference>
<gene>
    <name evidence="10" type="ORF">SOCE26_048650</name>
</gene>
<evidence type="ECO:0000313" key="10">
    <source>
        <dbReference type="EMBL" id="AUX43417.1"/>
    </source>
</evidence>
<dbReference type="SUPFAM" id="SSF82693">
    <property type="entry name" value="Multidrug efflux transporter AcrB pore domain, PN1, PN2, PC1 and PC2 subdomains"/>
    <property type="match status" value="3"/>
</dbReference>
<protein>
    <submittedName>
        <fullName evidence="10">Cation transporter</fullName>
    </submittedName>
</protein>
<dbReference type="Gene3D" id="1.20.1640.10">
    <property type="entry name" value="Multidrug efflux transporter AcrB transmembrane domain"/>
    <property type="match status" value="2"/>
</dbReference>
<dbReference type="PANTHER" id="PTHR32063:SF24">
    <property type="entry name" value="CATION EFFLUX SYSTEM (ACRB_ACRD_ACRF FAMILY)"/>
    <property type="match status" value="1"/>
</dbReference>